<dbReference type="Pfam" id="PF00515">
    <property type="entry name" value="TPR_1"/>
    <property type="match status" value="1"/>
</dbReference>
<dbReference type="PROSITE" id="PS50005">
    <property type="entry name" value="TPR"/>
    <property type="match status" value="6"/>
</dbReference>
<feature type="domain" description="Glycosyltransferase 2-like" evidence="4">
    <location>
        <begin position="605"/>
        <end position="725"/>
    </location>
</feature>
<dbReference type="PRINTS" id="PR00080">
    <property type="entry name" value="SDRFAMILY"/>
</dbReference>
<protein>
    <recommendedName>
        <fullName evidence="4">Glycosyltransferase 2-like domain-containing protein</fullName>
    </recommendedName>
</protein>
<keyword evidence="3" id="KW-0802">TPR repeat</keyword>
<dbReference type="InterPro" id="IPR029044">
    <property type="entry name" value="Nucleotide-diphossugar_trans"/>
</dbReference>
<feature type="repeat" description="TPR" evidence="3">
    <location>
        <begin position="393"/>
        <end position="426"/>
    </location>
</feature>
<evidence type="ECO:0000313" key="5">
    <source>
        <dbReference type="EMBL" id="QDL07667.1"/>
    </source>
</evidence>
<dbReference type="PANTHER" id="PTHR44196">
    <property type="entry name" value="DEHYDROGENASE/REDUCTASE SDR FAMILY MEMBER 7B"/>
    <property type="match status" value="1"/>
</dbReference>
<dbReference type="CDD" id="cd05233">
    <property type="entry name" value="SDR_c"/>
    <property type="match status" value="1"/>
</dbReference>
<evidence type="ECO:0000259" key="4">
    <source>
        <dbReference type="Pfam" id="PF00535"/>
    </source>
</evidence>
<dbReference type="InterPro" id="IPR019734">
    <property type="entry name" value="TPR_rpt"/>
</dbReference>
<organism evidence="5 6">
    <name type="scientific">Brasilonema sennae CENA114</name>
    <dbReference type="NCBI Taxonomy" id="415709"/>
    <lineage>
        <taxon>Bacteria</taxon>
        <taxon>Bacillati</taxon>
        <taxon>Cyanobacteriota</taxon>
        <taxon>Cyanophyceae</taxon>
        <taxon>Nostocales</taxon>
        <taxon>Scytonemataceae</taxon>
        <taxon>Brasilonema</taxon>
        <taxon>Bromeliae group (in: Brasilonema)</taxon>
    </lineage>
</organism>
<gene>
    <name evidence="5" type="ORF">DP114_06945</name>
</gene>
<dbReference type="AlphaFoldDB" id="A0A856MF29"/>
<dbReference type="Proteomes" id="UP000503129">
    <property type="component" value="Chromosome"/>
</dbReference>
<evidence type="ECO:0000256" key="1">
    <source>
        <dbReference type="ARBA" id="ARBA00006484"/>
    </source>
</evidence>
<dbReference type="PANTHER" id="PTHR44196:SF1">
    <property type="entry name" value="DEHYDROGENASE_REDUCTASE SDR FAMILY MEMBER 7B"/>
    <property type="match status" value="1"/>
</dbReference>
<dbReference type="SUPFAM" id="SSF48439">
    <property type="entry name" value="Protein prenylyltransferase"/>
    <property type="match status" value="1"/>
</dbReference>
<accession>A0A856MF29</accession>
<dbReference type="GO" id="GO:0016491">
    <property type="term" value="F:oxidoreductase activity"/>
    <property type="evidence" value="ECO:0007669"/>
    <property type="project" value="UniProtKB-KW"/>
</dbReference>
<name>A0A856MF29_9CYAN</name>
<sequence length="921" mass="102737">MKINPAGLVDVTNQVAIITGGGRGLGQAYAIALAAAGASVAVIARSADQLEETVSYITKAGGRAIALTVDVTDQAAVEQVVSQIEEQLGPVDLLINNAGVLSPLGPVWEIDPQEWWRNMEVNLHGPLLCTRYVLPSMIAQRRGRIINIASEAALVGCAYLSPYVVSKTALIRFSENLALETKQYGVSVFAICPGAVRTQMIDVAFSAEGQKWIPWSSKIFEKGLDVPPELAVDLVLRLASGKYDELSGQYMQVSDDLNERQKWSRELREKSLYALRLNRLQSVPEVDMSRISAILQLAVEHHRANRLTQAEESYHQVLGEHPNHPEALYGLGMLAQQSGHLQSAEQFLSAAVGVQPDSVKSWFSLGNLRLAQEQFPDAAIAYRQALALRPNSLAIYNNLGYALQQQELFEEAINCYQKALELKPDFTEAEANLGNALHAQGKLSTEKQLYYAQLNHELGIVRKKAGDLKTAVAYYKQAIILQPNLVEAHFNLGVVLHELGELEEAIACYQKVLELNPNYPEVYQNLGKVYQQKNQLQEAAAAYRQWLKLINPHYAKAVEAYQDTETTPESSVTPPIPQTEVTVGAYQFPAIPPVCDSEKPRPFWSVVIPVYNRTDYLLECLASVLAQWPGEEEMEILVMENASQTPLFEMVNSIGKGVVRYYRNPENIGAIKNMNAGIALARGQWIHVIPDDDYVLPGFYSQLKQSLEGCSESIGAAFTGYENINDKEKVIRFQQVCGEYKGVTQDWLWKIGVANPLNMSAVVIRRLAHERLGGYLPELSFTSDWELYKRIATSYDWWCEPSILARFREHSNSITSDLLLSGTQIISIRRAIDISESYLPSELCTEITAKSRSHYFNYCLQSTIIPLQAGNVAQAWQMLEEVLKIDRSSIAMAKLFTWLTQDKVSLLRDEIAQRCNLTPPK</sequence>
<dbReference type="RefSeq" id="WP_171975753.1">
    <property type="nucleotide sequence ID" value="NZ_CAWOXK010000001.1"/>
</dbReference>
<dbReference type="Pfam" id="PF00535">
    <property type="entry name" value="Glycos_transf_2"/>
    <property type="match status" value="1"/>
</dbReference>
<proteinExistence type="inferred from homology"/>
<dbReference type="InterPro" id="IPR020904">
    <property type="entry name" value="Sc_DH/Rdtase_CS"/>
</dbReference>
<dbReference type="Pfam" id="PF14559">
    <property type="entry name" value="TPR_19"/>
    <property type="match status" value="1"/>
</dbReference>
<dbReference type="KEGG" id="bsen:DP114_06945"/>
<keyword evidence="6" id="KW-1185">Reference proteome</keyword>
<feature type="repeat" description="TPR" evidence="3">
    <location>
        <begin position="359"/>
        <end position="392"/>
    </location>
</feature>
<dbReference type="Gene3D" id="1.25.40.10">
    <property type="entry name" value="Tetratricopeptide repeat domain"/>
    <property type="match status" value="4"/>
</dbReference>
<dbReference type="SMART" id="SM00028">
    <property type="entry name" value="TPR"/>
    <property type="match status" value="7"/>
</dbReference>
<dbReference type="CDD" id="cd00761">
    <property type="entry name" value="Glyco_tranf_GTA_type"/>
    <property type="match status" value="1"/>
</dbReference>
<feature type="repeat" description="TPR" evidence="3">
    <location>
        <begin position="486"/>
        <end position="519"/>
    </location>
</feature>
<dbReference type="InterPro" id="IPR001173">
    <property type="entry name" value="Glyco_trans_2-like"/>
</dbReference>
<dbReference type="Pfam" id="PF13414">
    <property type="entry name" value="TPR_11"/>
    <property type="match status" value="1"/>
</dbReference>
<keyword evidence="2" id="KW-0560">Oxidoreductase</keyword>
<dbReference type="SUPFAM" id="SSF53448">
    <property type="entry name" value="Nucleotide-diphospho-sugar transferases"/>
    <property type="match status" value="1"/>
</dbReference>
<reference evidence="5 6" key="1">
    <citation type="submission" date="2018-06" db="EMBL/GenBank/DDBJ databases">
        <title>Comparative genomics of Brasilonema spp. strains.</title>
        <authorList>
            <person name="Alvarenga D.O."/>
            <person name="Fiore M.F."/>
            <person name="Varani A.M."/>
        </authorList>
    </citation>
    <scope>NUCLEOTIDE SEQUENCE [LARGE SCALE GENOMIC DNA]</scope>
    <source>
        <strain evidence="5 6">CENA114</strain>
    </source>
</reference>
<dbReference type="Pfam" id="PF13181">
    <property type="entry name" value="TPR_8"/>
    <property type="match status" value="1"/>
</dbReference>
<evidence type="ECO:0000256" key="2">
    <source>
        <dbReference type="ARBA" id="ARBA00023002"/>
    </source>
</evidence>
<dbReference type="GO" id="GO:0016020">
    <property type="term" value="C:membrane"/>
    <property type="evidence" value="ECO:0007669"/>
    <property type="project" value="TreeGrafter"/>
</dbReference>
<dbReference type="Pfam" id="PF00106">
    <property type="entry name" value="adh_short"/>
    <property type="match status" value="1"/>
</dbReference>
<dbReference type="InterPro" id="IPR036291">
    <property type="entry name" value="NAD(P)-bd_dom_sf"/>
</dbReference>
<dbReference type="InterPro" id="IPR002347">
    <property type="entry name" value="SDR_fam"/>
</dbReference>
<dbReference type="Gene3D" id="3.40.50.720">
    <property type="entry name" value="NAD(P)-binding Rossmann-like Domain"/>
    <property type="match status" value="1"/>
</dbReference>
<dbReference type="PRINTS" id="PR00081">
    <property type="entry name" value="GDHRDH"/>
</dbReference>
<dbReference type="EMBL" id="CP030118">
    <property type="protein sequence ID" value="QDL07667.1"/>
    <property type="molecule type" value="Genomic_DNA"/>
</dbReference>
<dbReference type="InterPro" id="IPR011990">
    <property type="entry name" value="TPR-like_helical_dom_sf"/>
</dbReference>
<evidence type="ECO:0000313" key="6">
    <source>
        <dbReference type="Proteomes" id="UP000503129"/>
    </source>
</evidence>
<dbReference type="PROSITE" id="PS50293">
    <property type="entry name" value="TPR_REGION"/>
    <property type="match status" value="2"/>
</dbReference>
<feature type="repeat" description="TPR" evidence="3">
    <location>
        <begin position="452"/>
        <end position="485"/>
    </location>
</feature>
<feature type="repeat" description="TPR" evidence="3">
    <location>
        <begin position="520"/>
        <end position="553"/>
    </location>
</feature>
<comment type="similarity">
    <text evidence="1">Belongs to the short-chain dehydrogenases/reductases (SDR) family.</text>
</comment>
<feature type="repeat" description="TPR" evidence="3">
    <location>
        <begin position="325"/>
        <end position="358"/>
    </location>
</feature>
<evidence type="ECO:0000256" key="3">
    <source>
        <dbReference type="PROSITE-ProRule" id="PRU00339"/>
    </source>
</evidence>
<dbReference type="Gene3D" id="3.90.550.10">
    <property type="entry name" value="Spore Coat Polysaccharide Biosynthesis Protein SpsA, Chain A"/>
    <property type="match status" value="1"/>
</dbReference>
<dbReference type="FunFam" id="3.40.50.720:FF:000084">
    <property type="entry name" value="Short-chain dehydrogenase reductase"/>
    <property type="match status" value="1"/>
</dbReference>
<dbReference type="PROSITE" id="PS00061">
    <property type="entry name" value="ADH_SHORT"/>
    <property type="match status" value="1"/>
</dbReference>
<dbReference type="SUPFAM" id="SSF51735">
    <property type="entry name" value="NAD(P)-binding Rossmann-fold domains"/>
    <property type="match status" value="1"/>
</dbReference>